<evidence type="ECO:0000256" key="3">
    <source>
        <dbReference type="ARBA" id="ARBA00023089"/>
    </source>
</evidence>
<evidence type="ECO:0000256" key="4">
    <source>
        <dbReference type="RuleBase" id="RU364012"/>
    </source>
</evidence>
<organism evidence="6">
    <name type="scientific">Oryza punctata</name>
    <name type="common">Red rice</name>
    <dbReference type="NCBI Taxonomy" id="4537"/>
    <lineage>
        <taxon>Eukaryota</taxon>
        <taxon>Viridiplantae</taxon>
        <taxon>Streptophyta</taxon>
        <taxon>Embryophyta</taxon>
        <taxon>Tracheophyta</taxon>
        <taxon>Spermatophyta</taxon>
        <taxon>Magnoliopsida</taxon>
        <taxon>Liliopsida</taxon>
        <taxon>Poales</taxon>
        <taxon>Poaceae</taxon>
        <taxon>BOP clade</taxon>
        <taxon>Oryzoideae</taxon>
        <taxon>Oryzeae</taxon>
        <taxon>Oryzinae</taxon>
        <taxon>Oryza</taxon>
    </lineage>
</organism>
<feature type="compositionally biased region" description="Low complexity" evidence="5">
    <location>
        <begin position="117"/>
        <end position="128"/>
    </location>
</feature>
<evidence type="ECO:0000256" key="1">
    <source>
        <dbReference type="ARBA" id="ARBA00008956"/>
    </source>
</evidence>
<feature type="compositionally biased region" description="Pro residues" evidence="5">
    <location>
        <begin position="1"/>
        <end position="21"/>
    </location>
</feature>
<keyword evidence="7" id="KW-1185">Reference proteome</keyword>
<dbReference type="GO" id="GO:0030154">
    <property type="term" value="P:cell differentiation"/>
    <property type="evidence" value="ECO:0007669"/>
    <property type="project" value="UniProtKB-KW"/>
</dbReference>
<sequence length="766" mass="82709">MADNQAPPPPSPTPGSPPAPAPAAHRPEVIPDLNYPSLESILLANVEEAVAAFPDRVDSLRQSYDRLVASSPFLIPFFWGDMQGYLSRGLASLQGQVRHGDGAGPSGHAGLALAAVEEGSEGGESAVGDEQGGGDGAAKEEASHAVAPVVVEEEEIKAEAVAEDEVAADKKSRKESMDLFPHQGDDDASVEAKVDVLAAAAAAAASNHVGMESKGKGKSPDLEIKVEDGKGKIEDMDPSPEQGNNMQAVVTVAETEDAAQKAFDAIDKVGSPLMDRTDEEEEGAAYLEVPPDQANEEAAMETVSIQEDVAQDVGMVEICSDEEEVQVKEEADDGAKQASPENRSQEVAAEKKKAAMDVPRNQDGGAIADALVGEIKAEAKDDTKRASREEEEGKVVRDRGGANAGAGAERRERRQRREREPEPRRQLVAACERMDSFDVAELVLRSGRGIAREFLPALRRAPDAPALALHAAGYLLSAGPRDVDSASWENLAALLRGVRRLATSSSRAAAGAPSLEARAKEATAMAKKWIAMIAGEAEHEHKRVAWARSATWALLQFVAVYAIAGNLEVKEMMVFQTVGDKDGGGELIKRLGLPDRATELINRLMKRREHIDAVKVARAFNLIDKFPPVSVIKAYVEKVKEAAQDMVRKDAVSLQALDRAMQEDVAALRSAKEAIEAHDSGSDYRYTIMQEVHKLMRSYEKKKRSLSVGSTSSSHEHKNKRHRSNHAMPPWENQTIPGPPVYFPVPPPYFGHYNPYHPFGPQPRRN</sequence>
<dbReference type="PANTHER" id="PTHR31791">
    <property type="entry name" value="FRIGIDA-LIKE PROTEIN 3-RELATED"/>
    <property type="match status" value="1"/>
</dbReference>
<dbReference type="GO" id="GO:0009908">
    <property type="term" value="P:flower development"/>
    <property type="evidence" value="ECO:0007669"/>
    <property type="project" value="UniProtKB-KW"/>
</dbReference>
<reference evidence="6" key="2">
    <citation type="submission" date="2018-05" db="EMBL/GenBank/DDBJ databases">
        <title>OpunRS2 (Oryza punctata Reference Sequence Version 2).</title>
        <authorList>
            <person name="Zhang J."/>
            <person name="Kudrna D."/>
            <person name="Lee S."/>
            <person name="Talag J."/>
            <person name="Welchert J."/>
            <person name="Wing R.A."/>
        </authorList>
    </citation>
    <scope>NUCLEOTIDE SEQUENCE [LARGE SCALE GENOMIC DNA]</scope>
</reference>
<dbReference type="EnsemblPlants" id="OPUNC03G22780.1">
    <property type="protein sequence ID" value="OPUNC03G22780.1"/>
    <property type="gene ID" value="OPUNC03G22780"/>
</dbReference>
<feature type="region of interest" description="Disordered" evidence="5">
    <location>
        <begin position="1"/>
        <end position="29"/>
    </location>
</feature>
<dbReference type="STRING" id="4537.A0A0E0KFZ2"/>
<evidence type="ECO:0000313" key="7">
    <source>
        <dbReference type="Proteomes" id="UP000026962"/>
    </source>
</evidence>
<feature type="region of interest" description="Disordered" evidence="5">
    <location>
        <begin position="117"/>
        <end position="147"/>
    </location>
</feature>
<keyword evidence="2 4" id="KW-0221">Differentiation</keyword>
<name>A0A0E0KFZ2_ORYPU</name>
<dbReference type="Proteomes" id="UP000026962">
    <property type="component" value="Chromosome 3"/>
</dbReference>
<feature type="region of interest" description="Disordered" evidence="5">
    <location>
        <begin position="379"/>
        <end position="425"/>
    </location>
</feature>
<proteinExistence type="inferred from homology"/>
<feature type="compositionally biased region" description="Basic and acidic residues" evidence="5">
    <location>
        <begin position="379"/>
        <end position="400"/>
    </location>
</feature>
<feature type="compositionally biased region" description="Basic and acidic residues" evidence="5">
    <location>
        <begin position="167"/>
        <end position="177"/>
    </location>
</feature>
<evidence type="ECO:0000256" key="2">
    <source>
        <dbReference type="ARBA" id="ARBA00022782"/>
    </source>
</evidence>
<evidence type="ECO:0000256" key="5">
    <source>
        <dbReference type="SAM" id="MobiDB-lite"/>
    </source>
</evidence>
<feature type="region of interest" description="Disordered" evidence="5">
    <location>
        <begin position="700"/>
        <end position="731"/>
    </location>
</feature>
<feature type="region of interest" description="Disordered" evidence="5">
    <location>
        <begin position="161"/>
        <end position="186"/>
    </location>
</feature>
<feature type="region of interest" description="Disordered" evidence="5">
    <location>
        <begin position="320"/>
        <end position="365"/>
    </location>
</feature>
<dbReference type="Pfam" id="PF07899">
    <property type="entry name" value="Frigida"/>
    <property type="match status" value="1"/>
</dbReference>
<comment type="similarity">
    <text evidence="1 4">Belongs to the Frigida family.</text>
</comment>
<feature type="region of interest" description="Disordered" evidence="5">
    <location>
        <begin position="264"/>
        <end position="284"/>
    </location>
</feature>
<feature type="compositionally biased region" description="Basic and acidic residues" evidence="5">
    <location>
        <begin position="325"/>
        <end position="335"/>
    </location>
</feature>
<reference evidence="6" key="1">
    <citation type="submission" date="2015-04" db="UniProtKB">
        <authorList>
            <consortium name="EnsemblPlants"/>
        </authorList>
    </citation>
    <scope>IDENTIFICATION</scope>
</reference>
<protein>
    <recommendedName>
        <fullName evidence="4">FRIGIDA-like protein</fullName>
    </recommendedName>
</protein>
<dbReference type="OMA" id="MEICNDE"/>
<keyword evidence="4" id="KW-0217">Developmental protein</keyword>
<feature type="compositionally biased region" description="Basic and acidic residues" evidence="5">
    <location>
        <begin position="408"/>
        <end position="425"/>
    </location>
</feature>
<accession>A0A0E0KFZ2</accession>
<evidence type="ECO:0000313" key="6">
    <source>
        <dbReference type="EnsemblPlants" id="OPUNC03G22780.1"/>
    </source>
</evidence>
<dbReference type="PANTHER" id="PTHR31791:SF9">
    <property type="entry name" value="FRIGIDA-LIKE PROTEIN"/>
    <property type="match status" value="1"/>
</dbReference>
<dbReference type="HOGENOM" id="CLU_022579_0_0_1"/>
<dbReference type="Gramene" id="OPUNC03G22780.1">
    <property type="protein sequence ID" value="OPUNC03G22780.1"/>
    <property type="gene ID" value="OPUNC03G22780"/>
</dbReference>
<dbReference type="InterPro" id="IPR012474">
    <property type="entry name" value="Frigida"/>
</dbReference>
<dbReference type="AlphaFoldDB" id="A0A0E0KFZ2"/>
<keyword evidence="3 4" id="KW-0287">Flowering</keyword>